<keyword evidence="2" id="KW-0472">Membrane</keyword>
<evidence type="ECO:0000313" key="4">
    <source>
        <dbReference type="EMBL" id="OWV31774.1"/>
    </source>
</evidence>
<feature type="transmembrane region" description="Helical" evidence="2">
    <location>
        <begin position="37"/>
        <end position="60"/>
    </location>
</feature>
<dbReference type="InterPro" id="IPR005804">
    <property type="entry name" value="FA_desaturase_dom"/>
</dbReference>
<evidence type="ECO:0000256" key="1">
    <source>
        <dbReference type="SAM" id="MobiDB-lite"/>
    </source>
</evidence>
<evidence type="ECO:0000313" key="5">
    <source>
        <dbReference type="Proteomes" id="UP000198462"/>
    </source>
</evidence>
<comment type="caution">
    <text evidence="4">The sequence shown here is derived from an EMBL/GenBank/DDBJ whole genome shotgun (WGS) entry which is preliminary data.</text>
</comment>
<protein>
    <recommendedName>
        <fullName evidence="3">Fatty acid desaturase domain-containing protein</fullName>
    </recommendedName>
</protein>
<dbReference type="GO" id="GO:0006629">
    <property type="term" value="P:lipid metabolic process"/>
    <property type="evidence" value="ECO:0007669"/>
    <property type="project" value="InterPro"/>
</dbReference>
<dbReference type="Pfam" id="PF00487">
    <property type="entry name" value="FA_desaturase"/>
    <property type="match status" value="2"/>
</dbReference>
<feature type="domain" description="Fatty acid desaturase" evidence="3">
    <location>
        <begin position="70"/>
        <end position="163"/>
    </location>
</feature>
<gene>
    <name evidence="4" type="ORF">B5C34_14780</name>
</gene>
<dbReference type="AlphaFoldDB" id="A0A219B0N6"/>
<proteinExistence type="predicted"/>
<feature type="domain" description="Fatty acid desaturase" evidence="3">
    <location>
        <begin position="172"/>
        <end position="264"/>
    </location>
</feature>
<evidence type="ECO:0000259" key="3">
    <source>
        <dbReference type="Pfam" id="PF00487"/>
    </source>
</evidence>
<keyword evidence="2" id="KW-0812">Transmembrane</keyword>
<dbReference type="EMBL" id="NFZT01000007">
    <property type="protein sequence ID" value="OWV31774.1"/>
    <property type="molecule type" value="Genomic_DNA"/>
</dbReference>
<feature type="transmembrane region" description="Helical" evidence="2">
    <location>
        <begin position="158"/>
        <end position="182"/>
    </location>
</feature>
<feature type="region of interest" description="Disordered" evidence="1">
    <location>
        <begin position="1"/>
        <end position="27"/>
    </location>
</feature>
<reference evidence="5" key="1">
    <citation type="submission" date="2017-05" db="EMBL/GenBank/DDBJ databases">
        <authorList>
            <person name="Lin X."/>
        </authorList>
    </citation>
    <scope>NUCLEOTIDE SEQUENCE [LARGE SCALE GENOMIC DNA]</scope>
    <source>
        <strain evidence="5">JLT2012</strain>
    </source>
</reference>
<name>A0A219B0N6_9SPHN</name>
<feature type="transmembrane region" description="Helical" evidence="2">
    <location>
        <begin position="67"/>
        <end position="86"/>
    </location>
</feature>
<sequence>MARARAADGGCGSRAGRRYRERGRTRDTVSRTAQTRIGLAIAAAIITGWLAVHLLAIFAFDLRAEPAGLAAALILLQAWLSTGLFITAHDAMHGSLAPGLPHMQRGIGRIALMIYAGLSYDRLAPKHFAHHKHVGTAHDPDFNADNPRRFWPWLKRFFATYYTHGQIGRITLVALAYLALGARLENIVLFWAVPALLALLQLFTFGTYLPHRQGRSAFPDRHRARSSELPDWLSALTCFHFGGYHHEHHLYPGEPWWRLPARRRSQAGLREGKAAAMSRSVRPNS</sequence>
<keyword evidence="2" id="KW-1133">Transmembrane helix</keyword>
<organism evidence="4 5">
    <name type="scientific">Pacificimonas flava</name>
    <dbReference type="NCBI Taxonomy" id="1234595"/>
    <lineage>
        <taxon>Bacteria</taxon>
        <taxon>Pseudomonadati</taxon>
        <taxon>Pseudomonadota</taxon>
        <taxon>Alphaproteobacteria</taxon>
        <taxon>Sphingomonadales</taxon>
        <taxon>Sphingosinicellaceae</taxon>
        <taxon>Pacificimonas</taxon>
    </lineage>
</organism>
<evidence type="ECO:0000256" key="2">
    <source>
        <dbReference type="SAM" id="Phobius"/>
    </source>
</evidence>
<feature type="transmembrane region" description="Helical" evidence="2">
    <location>
        <begin position="188"/>
        <end position="209"/>
    </location>
</feature>
<accession>A0A219B0N6</accession>
<dbReference type="Proteomes" id="UP000198462">
    <property type="component" value="Unassembled WGS sequence"/>
</dbReference>
<keyword evidence="5" id="KW-1185">Reference proteome</keyword>